<dbReference type="Pfam" id="PF05593">
    <property type="entry name" value="RHS_repeat"/>
    <property type="match status" value="2"/>
</dbReference>
<dbReference type="EMBL" id="UOEU01000986">
    <property type="protein sequence ID" value="VAW42935.1"/>
    <property type="molecule type" value="Genomic_DNA"/>
</dbReference>
<dbReference type="InterPro" id="IPR045351">
    <property type="entry name" value="DUF6531"/>
</dbReference>
<gene>
    <name evidence="4" type="ORF">MNBD_CHLOROFLEXI01-706</name>
</gene>
<name>A0A3B0VHC0_9ZZZZ</name>
<evidence type="ECO:0000256" key="2">
    <source>
        <dbReference type="SAM" id="Phobius"/>
    </source>
</evidence>
<sequence>MNESTELRNIHTYTNKGMRPVTTQSNKLYIQGNRSPLWKRGFALSVSLITVAILLASLFAIIPSAQAKEPPRHSIESTFPESFQNKSPNSPVETAQEIYSEATPMTTTVLFEENFESEPCQVPTVTLTNWDVLVGSVDVIGSGCKFDFVPGNGKYLDMDGTSVPCTNAIIQTKSSFTLTPGLYQVQFSLSGSRRDDANTIEVRFGDGTLFNESFTMDRDFPQTTFTRTLSVTTPTTGKITFEHQSLVGDCEGILLFSVKLSKGSSLLGPMTQGGDSFCPITDASSADPTVGGPISPRNGNLNYSETDLVIPVSGCRLEFQRTYISEARSVYTDTLGYGWTHNYAMRLDSTNTMLSDTLELQLPNGSRVPFFDNGDGTYTPYAGVTADLVQIGSTYVITGFNQKVYTFDAQGLLLEKADPYGNVITFTYNLNDQLIQAGQGSRTLSYAYDGLGRLATVTDNLSRTVFLEYDAVNGDLTTVTDTLGLATTYEYSGTTHLLTKVTDPSGTVLEETAYDNEGRAVQQWDGAGNLLVEIDYSIANSRVVTENGVVMTYTYDTRNTLVGIQYACTDGTAGCQANSNIAYDGNFKQDNVVDLNGNPTSLSWNPGGSNLEYVNDALGNETFLSYDSTNNLTQTVDARGISSSYFYANASFPTFLTRMTDGLGNSTLYTPTTLADGVPGLLKQQEDPNGKITSYSYNDFGQMSQTVVAAGTAEAITSTYGYDAIGRLTTTTQTSAAESRTSLNVYDNGNRLIA</sequence>
<dbReference type="Pfam" id="PF20148">
    <property type="entry name" value="DUF6531"/>
    <property type="match status" value="1"/>
</dbReference>
<proteinExistence type="predicted"/>
<feature type="domain" description="DUF6531" evidence="3">
    <location>
        <begin position="291"/>
        <end position="370"/>
    </location>
</feature>
<reference evidence="4" key="1">
    <citation type="submission" date="2018-06" db="EMBL/GenBank/DDBJ databases">
        <authorList>
            <person name="Zhirakovskaya E."/>
        </authorList>
    </citation>
    <scope>NUCLEOTIDE SEQUENCE</scope>
</reference>
<feature type="non-terminal residue" evidence="4">
    <location>
        <position position="754"/>
    </location>
</feature>
<keyword evidence="2" id="KW-1133">Transmembrane helix</keyword>
<evidence type="ECO:0000313" key="4">
    <source>
        <dbReference type="EMBL" id="VAW42935.1"/>
    </source>
</evidence>
<evidence type="ECO:0000259" key="3">
    <source>
        <dbReference type="Pfam" id="PF20148"/>
    </source>
</evidence>
<dbReference type="AlphaFoldDB" id="A0A3B0VHC0"/>
<feature type="region of interest" description="Disordered" evidence="1">
    <location>
        <begin position="72"/>
        <end position="91"/>
    </location>
</feature>
<dbReference type="PANTHER" id="PTHR32305">
    <property type="match status" value="1"/>
</dbReference>
<dbReference type="PANTHER" id="PTHR32305:SF15">
    <property type="entry name" value="PROTEIN RHSA-RELATED"/>
    <property type="match status" value="1"/>
</dbReference>
<protein>
    <recommendedName>
        <fullName evidence="3">DUF6531 domain-containing protein</fullName>
    </recommendedName>
</protein>
<accession>A0A3B0VHC0</accession>
<feature type="compositionally biased region" description="Polar residues" evidence="1">
    <location>
        <begin position="76"/>
        <end position="91"/>
    </location>
</feature>
<evidence type="ECO:0000256" key="1">
    <source>
        <dbReference type="SAM" id="MobiDB-lite"/>
    </source>
</evidence>
<dbReference type="InterPro" id="IPR050708">
    <property type="entry name" value="T6SS_VgrG/RHS"/>
</dbReference>
<dbReference type="InterPro" id="IPR031325">
    <property type="entry name" value="RHS_repeat"/>
</dbReference>
<feature type="transmembrane region" description="Helical" evidence="2">
    <location>
        <begin position="42"/>
        <end position="62"/>
    </location>
</feature>
<keyword evidence="2" id="KW-0812">Transmembrane</keyword>
<keyword evidence="2" id="KW-0472">Membrane</keyword>
<organism evidence="4">
    <name type="scientific">hydrothermal vent metagenome</name>
    <dbReference type="NCBI Taxonomy" id="652676"/>
    <lineage>
        <taxon>unclassified sequences</taxon>
        <taxon>metagenomes</taxon>
        <taxon>ecological metagenomes</taxon>
    </lineage>
</organism>
<dbReference type="Gene3D" id="2.180.10.10">
    <property type="entry name" value="RHS repeat-associated core"/>
    <property type="match status" value="2"/>
</dbReference>